<evidence type="ECO:0000313" key="1">
    <source>
        <dbReference type="EMBL" id="SFJ23177.1"/>
    </source>
</evidence>
<keyword evidence="2" id="KW-1185">Reference proteome</keyword>
<name>A0A1I3PPD9_9RHOB</name>
<organism evidence="1 2">
    <name type="scientific">Albimonas pacifica</name>
    <dbReference type="NCBI Taxonomy" id="1114924"/>
    <lineage>
        <taxon>Bacteria</taxon>
        <taxon>Pseudomonadati</taxon>
        <taxon>Pseudomonadota</taxon>
        <taxon>Alphaproteobacteria</taxon>
        <taxon>Rhodobacterales</taxon>
        <taxon>Paracoccaceae</taxon>
        <taxon>Albimonas</taxon>
    </lineage>
</organism>
<proteinExistence type="predicted"/>
<dbReference type="EMBL" id="FOQH01000019">
    <property type="protein sequence ID" value="SFJ23177.1"/>
    <property type="molecule type" value="Genomic_DNA"/>
</dbReference>
<sequence length="489" mass="54465">MLRMYRYTITFSADRLDEGSLRDLLEDQFRVYDCAVTRSKVGRVEAGPQVLAGERPRSSGVVRRDQLMSFFETGELVTPKVIRKALTGVSATRLQGDLARLCDEGLIRKASHGLYQSTRFPAATPEQVSEYRGRKRVRVTGEEDEQFLKYLSEPRFATDVRTRLGVSRQRVDQRLKLHMEKGLLHRREVSPNAYLYCTNLEKLDEELSERERHPSHAARLLLGALEDEPVLVNDLAAFCGMGVDAALSAAEELVARGLAGMFRFGRIRMVHLTDDGRQSEFAVIESPKIAPSDLSAALGDHRGDVVELLAVLGEATSRELTMAMRGLHPQKGDPRMGQRVQRLRGEGLLKSTSVGRHNKHPSHTLTELGEEVWRYIKPFRDPPSRSVVHGYIRDGMEALRASLPGGGGAIWRPSGPALAMMRVMDAMGAVTQREIVTLMDEPFSNPKSATLSLKGLRERGLVASEGAGTSRDPLKWTILEAGREFLRVT</sequence>
<dbReference type="AlphaFoldDB" id="A0A1I3PPD9"/>
<dbReference type="Proteomes" id="UP000199377">
    <property type="component" value="Unassembled WGS sequence"/>
</dbReference>
<gene>
    <name evidence="1" type="ORF">SAMN05216258_1199</name>
</gene>
<reference evidence="1 2" key="1">
    <citation type="submission" date="2016-10" db="EMBL/GenBank/DDBJ databases">
        <authorList>
            <person name="de Groot N.N."/>
        </authorList>
    </citation>
    <scope>NUCLEOTIDE SEQUENCE [LARGE SCALE GENOMIC DNA]</scope>
    <source>
        <strain evidence="1 2">CGMCC 1.11030</strain>
    </source>
</reference>
<accession>A0A1I3PPD9</accession>
<evidence type="ECO:0000313" key="2">
    <source>
        <dbReference type="Proteomes" id="UP000199377"/>
    </source>
</evidence>
<protein>
    <submittedName>
        <fullName evidence="1">Uncharacterized protein</fullName>
    </submittedName>
</protein>